<dbReference type="SUPFAM" id="SSF48452">
    <property type="entry name" value="TPR-like"/>
    <property type="match status" value="1"/>
</dbReference>
<proteinExistence type="predicted"/>
<dbReference type="Proteomes" id="UP000248688">
    <property type="component" value="Chromosome"/>
</dbReference>
<dbReference type="InterPro" id="IPR011990">
    <property type="entry name" value="TPR-like_helical_dom_sf"/>
</dbReference>
<dbReference type="KEGG" id="est:DN752_03965"/>
<evidence type="ECO:0000313" key="2">
    <source>
        <dbReference type="Proteomes" id="UP000248688"/>
    </source>
</evidence>
<evidence type="ECO:0000313" key="1">
    <source>
        <dbReference type="EMBL" id="AWW29366.1"/>
    </source>
</evidence>
<dbReference type="EMBL" id="CP030041">
    <property type="protein sequence ID" value="AWW29366.1"/>
    <property type="molecule type" value="Genomic_DNA"/>
</dbReference>
<sequence length="613" mass="69368">MNILINHLKPKQFMNYPFKILMVCFSVFWMSCSTQSLFDKSGLPSITVDKDPLVLHNDSVRFKLRATIPAGLVSEERTYTLLPEYQYGEGALPLEEITVDASDLAGAGQAVEIIRNMSFPYMEGMDRGELRIKGLLEEVESGKTFSTPYITLANGIISTVNLVRVGQFVPGENIPDVGAYMSYDDDFMNMASHEVNYYFAKNAAQANPSSSNGAFISQLRSMVEKGEDIQKIIIVGMASPDEKDYSSLAATRTQVAEQQVRTQLKKLGYQGALSDVEIELQRKEPDWLLFRHLLRTFEGIDMAERDRYFDVIYAEDSYEEKVEQLKEIDSYDRFAREKFSQMQMAKVMVMMAQDRRSDPEISAMANMYIKGTASGDELTEAELARAAEFNPGLKEKQLIYEAMLKKHGSALAYNNLGVVYLNQAHRMIKISDKNQKVNEAMRLFRMSNEINESAQASHNMGQAYLMWGDYGAAYLEISQANALAKSIPEFQSFNEGKRGALDIIRGDYKLATLRLDKAPETATNLFNKGLAYFLAEDYGQAAISFEESALSNMEFGYAFYGLALVAAQNSDEERLYENLRKAAQRSPYLKRRAATDLEFKDYFDDQKYIEAIK</sequence>
<dbReference type="OrthoDB" id="1489296at2"/>
<accession>A0A2Z4IFI8</accession>
<name>A0A2Z4IFI8_9BACT</name>
<reference evidence="1 2" key="1">
    <citation type="submission" date="2018-06" db="EMBL/GenBank/DDBJ databases">
        <title>Echinicola strongylocentroti sp. nov., isolated from a sea urchin Strongylocentrotus intermedius.</title>
        <authorList>
            <person name="Bae S.S."/>
        </authorList>
    </citation>
    <scope>NUCLEOTIDE SEQUENCE [LARGE SCALE GENOMIC DNA]</scope>
    <source>
        <strain evidence="1 2">MEBiC08714</strain>
    </source>
</reference>
<gene>
    <name evidence="1" type="ORF">DN752_03965</name>
</gene>
<protein>
    <submittedName>
        <fullName evidence="1">Uncharacterized protein</fullName>
    </submittedName>
</protein>
<dbReference type="Gene3D" id="1.25.40.10">
    <property type="entry name" value="Tetratricopeptide repeat domain"/>
    <property type="match status" value="1"/>
</dbReference>
<keyword evidence="2" id="KW-1185">Reference proteome</keyword>
<dbReference type="AlphaFoldDB" id="A0A2Z4IFI8"/>
<organism evidence="1 2">
    <name type="scientific">Echinicola strongylocentroti</name>
    <dbReference type="NCBI Taxonomy" id="1795355"/>
    <lineage>
        <taxon>Bacteria</taxon>
        <taxon>Pseudomonadati</taxon>
        <taxon>Bacteroidota</taxon>
        <taxon>Cytophagia</taxon>
        <taxon>Cytophagales</taxon>
        <taxon>Cyclobacteriaceae</taxon>
        <taxon>Echinicola</taxon>
    </lineage>
</organism>